<dbReference type="EMBL" id="JARJCW010000003">
    <property type="protein sequence ID" value="KAJ7227379.1"/>
    <property type="molecule type" value="Genomic_DNA"/>
</dbReference>
<organism evidence="2 3">
    <name type="scientific">Mycena pura</name>
    <dbReference type="NCBI Taxonomy" id="153505"/>
    <lineage>
        <taxon>Eukaryota</taxon>
        <taxon>Fungi</taxon>
        <taxon>Dikarya</taxon>
        <taxon>Basidiomycota</taxon>
        <taxon>Agaricomycotina</taxon>
        <taxon>Agaricomycetes</taxon>
        <taxon>Agaricomycetidae</taxon>
        <taxon>Agaricales</taxon>
        <taxon>Marasmiineae</taxon>
        <taxon>Mycenaceae</taxon>
        <taxon>Mycena</taxon>
    </lineage>
</organism>
<accession>A0AAD6YSN7</accession>
<comment type="caution">
    <text evidence="2">The sequence shown here is derived from an EMBL/GenBank/DDBJ whole genome shotgun (WGS) entry which is preliminary data.</text>
</comment>
<gene>
    <name evidence="2" type="ORF">GGX14DRAFT_419350</name>
</gene>
<evidence type="ECO:0000256" key="1">
    <source>
        <dbReference type="SAM" id="SignalP"/>
    </source>
</evidence>
<proteinExistence type="predicted"/>
<feature type="non-terminal residue" evidence="2">
    <location>
        <position position="168"/>
    </location>
</feature>
<dbReference type="Proteomes" id="UP001219525">
    <property type="component" value="Unassembled WGS sequence"/>
</dbReference>
<dbReference type="AlphaFoldDB" id="A0AAD6YSN7"/>
<feature type="signal peptide" evidence="1">
    <location>
        <begin position="1"/>
        <end position="19"/>
    </location>
</feature>
<evidence type="ECO:0000313" key="3">
    <source>
        <dbReference type="Proteomes" id="UP001219525"/>
    </source>
</evidence>
<reference evidence="2" key="1">
    <citation type="submission" date="2023-03" db="EMBL/GenBank/DDBJ databases">
        <title>Massive genome expansion in bonnet fungi (Mycena s.s.) driven by repeated elements and novel gene families across ecological guilds.</title>
        <authorList>
            <consortium name="Lawrence Berkeley National Laboratory"/>
            <person name="Harder C.B."/>
            <person name="Miyauchi S."/>
            <person name="Viragh M."/>
            <person name="Kuo A."/>
            <person name="Thoen E."/>
            <person name="Andreopoulos B."/>
            <person name="Lu D."/>
            <person name="Skrede I."/>
            <person name="Drula E."/>
            <person name="Henrissat B."/>
            <person name="Morin E."/>
            <person name="Kohler A."/>
            <person name="Barry K."/>
            <person name="LaButti K."/>
            <person name="Morin E."/>
            <person name="Salamov A."/>
            <person name="Lipzen A."/>
            <person name="Mereny Z."/>
            <person name="Hegedus B."/>
            <person name="Baldrian P."/>
            <person name="Stursova M."/>
            <person name="Weitz H."/>
            <person name="Taylor A."/>
            <person name="Grigoriev I.V."/>
            <person name="Nagy L.G."/>
            <person name="Martin F."/>
            <person name="Kauserud H."/>
        </authorList>
    </citation>
    <scope>NUCLEOTIDE SEQUENCE</scope>
    <source>
        <strain evidence="2">9144</strain>
    </source>
</reference>
<keyword evidence="1" id="KW-0732">Signal</keyword>
<keyword evidence="3" id="KW-1185">Reference proteome</keyword>
<sequence length="168" mass="18897">MHVLLRVRVLLLLVRRGLGLGLRLRLRVGVVRRRGILGLRRPRRRAHTLHLRSRGLRRRRRLLMLLDGHGDARWQIAALVGLVGILLVGRQRGRRLLLLLLGGRPGPLVHMANNLLRLFGGWAGAILEVEILEARKTEVLWWGRGVAVAGSRGHRPDDEDDALALVDG</sequence>
<evidence type="ECO:0000313" key="2">
    <source>
        <dbReference type="EMBL" id="KAJ7227379.1"/>
    </source>
</evidence>
<protein>
    <recommendedName>
        <fullName evidence="4">Secreted protein</fullName>
    </recommendedName>
</protein>
<feature type="chain" id="PRO_5042004189" description="Secreted protein" evidence="1">
    <location>
        <begin position="20"/>
        <end position="168"/>
    </location>
</feature>
<evidence type="ECO:0008006" key="4">
    <source>
        <dbReference type="Google" id="ProtNLM"/>
    </source>
</evidence>
<name>A0AAD6YSN7_9AGAR</name>